<accession>A0ABV5GTM2</accession>
<name>A0ABV5GTM2_9FLAO</name>
<evidence type="ECO:0000313" key="2">
    <source>
        <dbReference type="Proteomes" id="UP001589607"/>
    </source>
</evidence>
<protein>
    <recommendedName>
        <fullName evidence="3">Lipocalin-like domain-containing protein</fullName>
    </recommendedName>
</protein>
<dbReference type="PROSITE" id="PS51257">
    <property type="entry name" value="PROKAR_LIPOPROTEIN"/>
    <property type="match status" value="1"/>
</dbReference>
<organism evidence="1 2">
    <name type="scientific">Flavobacterium jumunjinense</name>
    <dbReference type="NCBI Taxonomy" id="998845"/>
    <lineage>
        <taxon>Bacteria</taxon>
        <taxon>Pseudomonadati</taxon>
        <taxon>Bacteroidota</taxon>
        <taxon>Flavobacteriia</taxon>
        <taxon>Flavobacteriales</taxon>
        <taxon>Flavobacteriaceae</taxon>
        <taxon>Flavobacterium</taxon>
    </lineage>
</organism>
<proteinExistence type="predicted"/>
<dbReference type="Proteomes" id="UP001589607">
    <property type="component" value="Unassembled WGS sequence"/>
</dbReference>
<dbReference type="RefSeq" id="WP_236458556.1">
    <property type="nucleotide sequence ID" value="NZ_CBCSGE010000001.1"/>
</dbReference>
<dbReference type="EMBL" id="JBHMEY010000094">
    <property type="protein sequence ID" value="MFB9098728.1"/>
    <property type="molecule type" value="Genomic_DNA"/>
</dbReference>
<comment type="caution">
    <text evidence="1">The sequence shown here is derived from an EMBL/GenBank/DDBJ whole genome shotgun (WGS) entry which is preliminary data.</text>
</comment>
<keyword evidence="2" id="KW-1185">Reference proteome</keyword>
<evidence type="ECO:0000313" key="1">
    <source>
        <dbReference type="EMBL" id="MFB9098728.1"/>
    </source>
</evidence>
<evidence type="ECO:0008006" key="3">
    <source>
        <dbReference type="Google" id="ProtNLM"/>
    </source>
</evidence>
<reference evidence="1 2" key="1">
    <citation type="submission" date="2024-09" db="EMBL/GenBank/DDBJ databases">
        <authorList>
            <person name="Sun Q."/>
            <person name="Mori K."/>
        </authorList>
    </citation>
    <scope>NUCLEOTIDE SEQUENCE [LARGE SCALE GENOMIC DNA]</scope>
    <source>
        <strain evidence="1 2">CECT 7955</strain>
    </source>
</reference>
<gene>
    <name evidence="1" type="ORF">ACFFVF_19655</name>
</gene>
<sequence>MKKYFFILSISLLFSCEKKMENPLIGNWYFDEHLITDDTSEKENFSLNIINDSILEYKFGFYEYVPTKMSVLSFNRDTTAMKFNTLHFLGTKTK</sequence>